<dbReference type="Proteomes" id="UP000803844">
    <property type="component" value="Unassembled WGS sequence"/>
</dbReference>
<comment type="caution">
    <text evidence="4">The sequence shown here is derived from an EMBL/GenBank/DDBJ whole genome shotgun (WGS) entry which is preliminary data.</text>
</comment>
<dbReference type="GO" id="GO:0003700">
    <property type="term" value="F:DNA-binding transcription factor activity"/>
    <property type="evidence" value="ECO:0007669"/>
    <property type="project" value="InterPro"/>
</dbReference>
<feature type="compositionally biased region" description="Low complexity" evidence="2">
    <location>
        <begin position="64"/>
        <end position="75"/>
    </location>
</feature>
<dbReference type="GO" id="GO:0006351">
    <property type="term" value="P:DNA-templated transcription"/>
    <property type="evidence" value="ECO:0007669"/>
    <property type="project" value="InterPro"/>
</dbReference>
<proteinExistence type="predicted"/>
<organism evidence="4 5">
    <name type="scientific">Cryphonectria parasitica (strain ATCC 38755 / EP155)</name>
    <dbReference type="NCBI Taxonomy" id="660469"/>
    <lineage>
        <taxon>Eukaryota</taxon>
        <taxon>Fungi</taxon>
        <taxon>Dikarya</taxon>
        <taxon>Ascomycota</taxon>
        <taxon>Pezizomycotina</taxon>
        <taxon>Sordariomycetes</taxon>
        <taxon>Sordariomycetidae</taxon>
        <taxon>Diaporthales</taxon>
        <taxon>Cryphonectriaceae</taxon>
        <taxon>Cryphonectria-Endothia species complex</taxon>
        <taxon>Cryphonectria</taxon>
    </lineage>
</organism>
<feature type="domain" description="Xylanolytic transcriptional activator regulatory" evidence="3">
    <location>
        <begin position="217"/>
        <end position="291"/>
    </location>
</feature>
<dbReference type="RefSeq" id="XP_040777980.1">
    <property type="nucleotide sequence ID" value="XM_040915803.1"/>
</dbReference>
<dbReference type="GO" id="GO:0003677">
    <property type="term" value="F:DNA binding"/>
    <property type="evidence" value="ECO:0007669"/>
    <property type="project" value="InterPro"/>
</dbReference>
<evidence type="ECO:0000313" key="4">
    <source>
        <dbReference type="EMBL" id="KAF3767019.1"/>
    </source>
</evidence>
<name>A0A9P4Y4X4_CRYP1</name>
<feature type="compositionally biased region" description="Basic and acidic residues" evidence="2">
    <location>
        <begin position="76"/>
        <end position="88"/>
    </location>
</feature>
<dbReference type="InterPro" id="IPR050987">
    <property type="entry name" value="AtrR-like"/>
</dbReference>
<accession>A0A9P4Y4X4</accession>
<evidence type="ECO:0000313" key="5">
    <source>
        <dbReference type="Proteomes" id="UP000803844"/>
    </source>
</evidence>
<keyword evidence="1" id="KW-0539">Nucleus</keyword>
<gene>
    <name evidence="4" type="ORF">M406DRAFT_229083</name>
</gene>
<dbReference type="SMART" id="SM00906">
    <property type="entry name" value="Fungal_trans"/>
    <property type="match status" value="1"/>
</dbReference>
<keyword evidence="5" id="KW-1185">Reference proteome</keyword>
<dbReference type="OrthoDB" id="3266505at2759"/>
<dbReference type="CDD" id="cd12148">
    <property type="entry name" value="fungal_TF_MHR"/>
    <property type="match status" value="1"/>
</dbReference>
<dbReference type="Pfam" id="PF04082">
    <property type="entry name" value="Fungal_trans"/>
    <property type="match status" value="1"/>
</dbReference>
<evidence type="ECO:0000256" key="1">
    <source>
        <dbReference type="ARBA" id="ARBA00023242"/>
    </source>
</evidence>
<dbReference type="PANTHER" id="PTHR46910">
    <property type="entry name" value="TRANSCRIPTION FACTOR PDR1"/>
    <property type="match status" value="1"/>
</dbReference>
<feature type="region of interest" description="Disordered" evidence="2">
    <location>
        <begin position="41"/>
        <end position="90"/>
    </location>
</feature>
<protein>
    <recommendedName>
        <fullName evidence="3">Xylanolytic transcriptional activator regulatory domain-containing protein</fullName>
    </recommendedName>
</protein>
<dbReference type="GeneID" id="63832932"/>
<dbReference type="InterPro" id="IPR007219">
    <property type="entry name" value="XnlR_reg_dom"/>
</dbReference>
<feature type="non-terminal residue" evidence="4">
    <location>
        <position position="486"/>
    </location>
</feature>
<reference evidence="4" key="1">
    <citation type="journal article" date="2020" name="Phytopathology">
        <title>Genome sequence of the chestnut blight fungus Cryphonectria parasitica EP155: A fundamental resource for an archetypical invasive plant pathogen.</title>
        <authorList>
            <person name="Crouch J.A."/>
            <person name="Dawe A."/>
            <person name="Aerts A."/>
            <person name="Barry K."/>
            <person name="Churchill A.C.L."/>
            <person name="Grimwood J."/>
            <person name="Hillman B."/>
            <person name="Milgroom M.G."/>
            <person name="Pangilinan J."/>
            <person name="Smith M."/>
            <person name="Salamov A."/>
            <person name="Schmutz J."/>
            <person name="Yadav J."/>
            <person name="Grigoriev I.V."/>
            <person name="Nuss D."/>
        </authorList>
    </citation>
    <scope>NUCLEOTIDE SEQUENCE</scope>
    <source>
        <strain evidence="4">EP155</strain>
    </source>
</reference>
<dbReference type="GO" id="GO:0008270">
    <property type="term" value="F:zinc ion binding"/>
    <property type="evidence" value="ECO:0007669"/>
    <property type="project" value="InterPro"/>
</dbReference>
<dbReference type="AlphaFoldDB" id="A0A9P4Y4X4"/>
<evidence type="ECO:0000259" key="3">
    <source>
        <dbReference type="SMART" id="SM00906"/>
    </source>
</evidence>
<sequence>QEIGLMRDGDSPGLPRFVGSSSGIHFVRAVYDILARSSGQPSRAHSQLVPGEDDQLDGTHELGAAESPGAAARAPFWRDDETTSREGRGGAGISQLTFEELIQWSQSYFDVWHPAYPFLQGPEVLETLERVADHGIEGVSGSDAAIVRSIISISLADARQLPRGNTPPVPSDLLFVNLDHVASSVSFVLGSPASLKNLQAALAVELFLISILKFNMASRLGGVIVRMAYHLGLHRCPQRYSNFSTHEVIMRKRIWWSFYCLERLICQVLGLPLDVQDDDVDVCLPTTELHRNSAAAVHTPDLGTSQLQLLTLLSKHAQLRGMILELRHKSLHVREDSMDRALDVQARLTRWSNEVHDTAMGSDLDDALISAGNGSAQSAEDDPFQHYQTLLLILHHESTITLNRPLLAKKPPTPASQAALQACIQASRVIIETLYERGLGPQPANAVDVAARPVIVWPLLTWSVWMSCFILTYAAFEGVTSTASAL</sequence>
<dbReference type="EMBL" id="MU032346">
    <property type="protein sequence ID" value="KAF3767019.1"/>
    <property type="molecule type" value="Genomic_DNA"/>
</dbReference>
<feature type="non-terminal residue" evidence="4">
    <location>
        <position position="1"/>
    </location>
</feature>
<evidence type="ECO:0000256" key="2">
    <source>
        <dbReference type="SAM" id="MobiDB-lite"/>
    </source>
</evidence>
<dbReference type="PANTHER" id="PTHR46910:SF9">
    <property type="entry name" value="MISCELLANEOUS ZN(II)2CYS6 TRANSCRIPTION FACTOR (EUROFUNG)"/>
    <property type="match status" value="1"/>
</dbReference>